<evidence type="ECO:0000313" key="2">
    <source>
        <dbReference type="Proteomes" id="UP000568273"/>
    </source>
</evidence>
<comment type="caution">
    <text evidence="1">The sequence shown here is derived from an EMBL/GenBank/DDBJ whole genome shotgun (WGS) entry which is preliminary data.</text>
</comment>
<evidence type="ECO:0000313" key="1">
    <source>
        <dbReference type="EMBL" id="NMW84232.1"/>
    </source>
</evidence>
<proteinExistence type="predicted"/>
<reference evidence="1" key="1">
    <citation type="submission" date="2020-04" db="EMBL/GenBank/DDBJ databases">
        <title>Peptoniphilus sp. nov. isolated from swine feces.</title>
        <authorList>
            <person name="Ryu S.W."/>
        </authorList>
    </citation>
    <scope>NUCLEOTIDE SEQUENCE [LARGE SCALE GENOMIC DNA]</scope>
    <source>
        <strain evidence="1">AGMB00490</strain>
    </source>
</reference>
<gene>
    <name evidence="1" type="ORF">HKO22_00540</name>
</gene>
<dbReference type="RefSeq" id="WP_169967734.1">
    <property type="nucleotide sequence ID" value="NZ_JABDSR010000001.1"/>
</dbReference>
<name>A0A848RIR9_9FIRM</name>
<dbReference type="Proteomes" id="UP000568273">
    <property type="component" value="Unassembled WGS sequence"/>
</dbReference>
<dbReference type="AlphaFoldDB" id="A0A848RIR9"/>
<keyword evidence="2" id="KW-1185">Reference proteome</keyword>
<organism evidence="1 2">
    <name type="scientific">Peptoniphilus faecalis</name>
    <dbReference type="NCBI Taxonomy" id="2731255"/>
    <lineage>
        <taxon>Bacteria</taxon>
        <taxon>Bacillati</taxon>
        <taxon>Bacillota</taxon>
        <taxon>Tissierellia</taxon>
        <taxon>Tissierellales</taxon>
        <taxon>Peptoniphilaceae</taxon>
        <taxon>Peptoniphilus</taxon>
    </lineage>
</organism>
<dbReference type="EMBL" id="JABDSR010000001">
    <property type="protein sequence ID" value="NMW84232.1"/>
    <property type="molecule type" value="Genomic_DNA"/>
</dbReference>
<sequence length="138" mass="15586">MKKQLLKFDSALGYYKNGDVAVRLSDGRYALIDTKRENAPPKISKGFVTVFAMSVLRGQAIIEDIPKELIDKSKRILSDPDSKIKGREWDSDPCFINPKVFSNSSIEKTNIEYLKDFANKSNANALSNKIIEENNVRT</sequence>
<accession>A0A848RIR9</accession>
<protein>
    <submittedName>
        <fullName evidence="1">Uncharacterized protein</fullName>
    </submittedName>
</protein>